<dbReference type="EMBL" id="VCGU01000001">
    <property type="protein sequence ID" value="TRY80389.1"/>
    <property type="molecule type" value="Genomic_DNA"/>
</dbReference>
<dbReference type="InterPro" id="IPR016186">
    <property type="entry name" value="C-type_lectin-like/link_sf"/>
</dbReference>
<evidence type="ECO:0000259" key="2">
    <source>
        <dbReference type="PROSITE" id="PS50041"/>
    </source>
</evidence>
<feature type="signal peptide" evidence="1">
    <location>
        <begin position="1"/>
        <end position="16"/>
    </location>
</feature>
<reference evidence="3 4" key="1">
    <citation type="journal article" date="2018" name="Nat. Ecol. Evol.">
        <title>Genomic signatures of mitonuclear coevolution across populations of Tigriopus californicus.</title>
        <authorList>
            <person name="Barreto F.S."/>
            <person name="Watson E.T."/>
            <person name="Lima T.G."/>
            <person name="Willett C.S."/>
            <person name="Edmands S."/>
            <person name="Li W."/>
            <person name="Burton R.S."/>
        </authorList>
    </citation>
    <scope>NUCLEOTIDE SEQUENCE [LARGE SCALE GENOMIC DNA]</scope>
    <source>
        <strain evidence="3 4">San Diego</strain>
    </source>
</reference>
<organism evidence="3 4">
    <name type="scientific">Tigriopus californicus</name>
    <name type="common">Marine copepod</name>
    <dbReference type="NCBI Taxonomy" id="6832"/>
    <lineage>
        <taxon>Eukaryota</taxon>
        <taxon>Metazoa</taxon>
        <taxon>Ecdysozoa</taxon>
        <taxon>Arthropoda</taxon>
        <taxon>Crustacea</taxon>
        <taxon>Multicrustacea</taxon>
        <taxon>Hexanauplia</taxon>
        <taxon>Copepoda</taxon>
        <taxon>Harpacticoida</taxon>
        <taxon>Harpacticidae</taxon>
        <taxon>Tigriopus</taxon>
    </lineage>
</organism>
<dbReference type="SUPFAM" id="SSF56436">
    <property type="entry name" value="C-type lectin-like"/>
    <property type="match status" value="1"/>
</dbReference>
<accession>A0A553PRS5</accession>
<comment type="caution">
    <text evidence="3">The sequence shown here is derived from an EMBL/GenBank/DDBJ whole genome shotgun (WGS) entry which is preliminary data.</text>
</comment>
<feature type="domain" description="C-type lectin" evidence="2">
    <location>
        <begin position="134"/>
        <end position="245"/>
    </location>
</feature>
<dbReference type="Pfam" id="PF00059">
    <property type="entry name" value="Lectin_C"/>
    <property type="match status" value="1"/>
</dbReference>
<proteinExistence type="predicted"/>
<dbReference type="Gene3D" id="3.10.100.10">
    <property type="entry name" value="Mannose-Binding Protein A, subunit A"/>
    <property type="match status" value="1"/>
</dbReference>
<evidence type="ECO:0000313" key="4">
    <source>
        <dbReference type="Proteomes" id="UP000318571"/>
    </source>
</evidence>
<feature type="chain" id="PRO_5022032476" description="C-type lectin domain-containing protein" evidence="1">
    <location>
        <begin position="17"/>
        <end position="251"/>
    </location>
</feature>
<dbReference type="AlphaFoldDB" id="A0A553PRS5"/>
<gene>
    <name evidence="3" type="ORF">TCAL_14527</name>
</gene>
<dbReference type="Proteomes" id="UP000318571">
    <property type="component" value="Chromosome 12"/>
</dbReference>
<keyword evidence="1" id="KW-0732">Signal</keyword>
<evidence type="ECO:0000256" key="1">
    <source>
        <dbReference type="SAM" id="SignalP"/>
    </source>
</evidence>
<dbReference type="InterPro" id="IPR016187">
    <property type="entry name" value="CTDL_fold"/>
</dbReference>
<dbReference type="InterPro" id="IPR001304">
    <property type="entry name" value="C-type_lectin-like"/>
</dbReference>
<dbReference type="CDD" id="cd00037">
    <property type="entry name" value="CLECT"/>
    <property type="match status" value="1"/>
</dbReference>
<dbReference type="OrthoDB" id="7357196at2759"/>
<keyword evidence="4" id="KW-1185">Reference proteome</keyword>
<sequence>MPLSLLLFGAISFVYGDETTRFVRVRVDSSKILSTTTSSIIPHLATGCAQLCSQLGSKSCNALKWADNAECSIYVLNLTTPLVSELAPFVELLVDAEQACQVNTLGYAQVSSGTFWKKSGIMNQSGSANIYEVTFDVAKAFCLDENAGMLKFETPEDYDYFTNSTNANSRPWVGLTNPSGESCNDETCNGKLRWEDGTAFTFNSKGGNSVAINTGQTCFGAQNNANGDVRITSMPCNWHRTFYCRKVCPLI</sequence>
<evidence type="ECO:0000313" key="3">
    <source>
        <dbReference type="EMBL" id="TRY80389.1"/>
    </source>
</evidence>
<name>A0A553PRS5_TIGCA</name>
<protein>
    <recommendedName>
        <fullName evidence="2">C-type lectin domain-containing protein</fullName>
    </recommendedName>
</protein>
<dbReference type="PROSITE" id="PS50041">
    <property type="entry name" value="C_TYPE_LECTIN_2"/>
    <property type="match status" value="1"/>
</dbReference>